<dbReference type="RefSeq" id="WP_114495323.1">
    <property type="nucleotide sequence ID" value="NZ_QPJW01000001.1"/>
</dbReference>
<evidence type="ECO:0000256" key="2">
    <source>
        <dbReference type="ARBA" id="ARBA00023015"/>
    </source>
</evidence>
<dbReference type="GO" id="GO:0003677">
    <property type="term" value="F:DNA binding"/>
    <property type="evidence" value="ECO:0007669"/>
    <property type="project" value="UniProtKB-KW"/>
</dbReference>
<evidence type="ECO:0000256" key="4">
    <source>
        <dbReference type="ARBA" id="ARBA00023163"/>
    </source>
</evidence>
<dbReference type="Pfam" id="PF13411">
    <property type="entry name" value="MerR_1"/>
    <property type="match status" value="1"/>
</dbReference>
<dbReference type="SUPFAM" id="SSF46955">
    <property type="entry name" value="Putative DNA-binding domain"/>
    <property type="match status" value="1"/>
</dbReference>
<dbReference type="InterPro" id="IPR009061">
    <property type="entry name" value="DNA-bd_dom_put_sf"/>
</dbReference>
<proteinExistence type="predicted"/>
<dbReference type="EMBL" id="QPJW01000001">
    <property type="protein sequence ID" value="RCX23445.1"/>
    <property type="molecule type" value="Genomic_DNA"/>
</dbReference>
<gene>
    <name evidence="6" type="ORF">DFP94_1011044</name>
</gene>
<organism evidence="6 7">
    <name type="scientific">Fontibacillus phaseoli</name>
    <dbReference type="NCBI Taxonomy" id="1416533"/>
    <lineage>
        <taxon>Bacteria</taxon>
        <taxon>Bacillati</taxon>
        <taxon>Bacillota</taxon>
        <taxon>Bacilli</taxon>
        <taxon>Bacillales</taxon>
        <taxon>Paenibacillaceae</taxon>
        <taxon>Fontibacillus</taxon>
    </lineage>
</organism>
<feature type="domain" description="HTH merR-type" evidence="5">
    <location>
        <begin position="1"/>
        <end position="68"/>
    </location>
</feature>
<evidence type="ECO:0000256" key="3">
    <source>
        <dbReference type="ARBA" id="ARBA00023125"/>
    </source>
</evidence>
<comment type="caution">
    <text evidence="6">The sequence shown here is derived from an EMBL/GenBank/DDBJ whole genome shotgun (WGS) entry which is preliminary data.</text>
</comment>
<reference evidence="6 7" key="1">
    <citation type="submission" date="2018-07" db="EMBL/GenBank/DDBJ databases">
        <title>Genomic Encyclopedia of Type Strains, Phase III (KMG-III): the genomes of soil and plant-associated and newly described type strains.</title>
        <authorList>
            <person name="Whitman W."/>
        </authorList>
    </citation>
    <scope>NUCLEOTIDE SEQUENCE [LARGE SCALE GENOMIC DNA]</scope>
    <source>
        <strain evidence="6 7">CECT 8333</strain>
    </source>
</reference>
<evidence type="ECO:0000256" key="1">
    <source>
        <dbReference type="ARBA" id="ARBA00022491"/>
    </source>
</evidence>
<dbReference type="Proteomes" id="UP000253090">
    <property type="component" value="Unassembled WGS sequence"/>
</dbReference>
<dbReference type="InterPro" id="IPR047057">
    <property type="entry name" value="MerR_fam"/>
</dbReference>
<keyword evidence="3" id="KW-0238">DNA-binding</keyword>
<keyword evidence="4" id="KW-0804">Transcription</keyword>
<dbReference type="CDD" id="cd00592">
    <property type="entry name" value="HTH_MerR-like"/>
    <property type="match status" value="1"/>
</dbReference>
<evidence type="ECO:0000313" key="6">
    <source>
        <dbReference type="EMBL" id="RCX23445.1"/>
    </source>
</evidence>
<evidence type="ECO:0000259" key="5">
    <source>
        <dbReference type="PROSITE" id="PS50937"/>
    </source>
</evidence>
<keyword evidence="1" id="KW-0678">Repressor</keyword>
<accession>A0A369BQW6</accession>
<name>A0A369BQW6_9BACL</name>
<dbReference type="AlphaFoldDB" id="A0A369BQW6"/>
<protein>
    <submittedName>
        <fullName evidence="6">MerR family transcriptional regulator</fullName>
    </submittedName>
</protein>
<dbReference type="PROSITE" id="PS50937">
    <property type="entry name" value="HTH_MERR_2"/>
    <property type="match status" value="1"/>
</dbReference>
<dbReference type="OrthoDB" id="9791488at2"/>
<evidence type="ECO:0000313" key="7">
    <source>
        <dbReference type="Proteomes" id="UP000253090"/>
    </source>
</evidence>
<dbReference type="InterPro" id="IPR000551">
    <property type="entry name" value="MerR-type_HTH_dom"/>
</dbReference>
<dbReference type="Gene3D" id="1.10.1660.10">
    <property type="match status" value="1"/>
</dbReference>
<dbReference type="SMART" id="SM00422">
    <property type="entry name" value="HTH_MERR"/>
    <property type="match status" value="1"/>
</dbReference>
<dbReference type="PANTHER" id="PTHR30204:SF69">
    <property type="entry name" value="MERR-FAMILY TRANSCRIPTIONAL REGULATOR"/>
    <property type="match status" value="1"/>
</dbReference>
<keyword evidence="2" id="KW-0805">Transcription regulation</keyword>
<dbReference type="GO" id="GO:0003700">
    <property type="term" value="F:DNA-binding transcription factor activity"/>
    <property type="evidence" value="ECO:0007669"/>
    <property type="project" value="InterPro"/>
</dbReference>
<keyword evidence="7" id="KW-1185">Reference proteome</keyword>
<sequence>MQIKEVCEVCRLTRKAVEYYEKQGLITPETAENGYRIYSEKEVKALQEIAVLRSLGIGVADIADIMESKDKKAVLEKCRQQTKADLQVRASRLAGIERLIEDYAYVHIAASSRNQGDEEEELLSIKERLRNAFPGYYGLYLSIHFGRFLDQPAKTREQKEAYTHIVTFLDHLPELHFPAEIRGWLDPFDNMTPSEIEDMQSAVNVKLENIEDYLEDHKHEISEYLRFRQSEPFKQSPAYLFQQQLVQFQQAQGYYEVFIPNMVILSPSYREYTESLNKANEYFLQKFPGITSEPEK</sequence>
<dbReference type="PANTHER" id="PTHR30204">
    <property type="entry name" value="REDOX-CYCLING DRUG-SENSING TRANSCRIPTIONAL ACTIVATOR SOXR"/>
    <property type="match status" value="1"/>
</dbReference>